<dbReference type="EMBL" id="CAJNOQ010001181">
    <property type="protein sequence ID" value="CAF0874762.1"/>
    <property type="molecule type" value="Genomic_DNA"/>
</dbReference>
<evidence type="ECO:0000313" key="9">
    <source>
        <dbReference type="EMBL" id="CAF3661740.1"/>
    </source>
</evidence>
<dbReference type="SUPFAM" id="SSF56399">
    <property type="entry name" value="ADP-ribosylation"/>
    <property type="match status" value="1"/>
</dbReference>
<dbReference type="EMBL" id="CAJOBC010001181">
    <property type="protein sequence ID" value="CAF3661740.1"/>
    <property type="molecule type" value="Genomic_DNA"/>
</dbReference>
<evidence type="ECO:0000256" key="6">
    <source>
        <dbReference type="RuleBase" id="RU361228"/>
    </source>
</evidence>
<dbReference type="Gene3D" id="3.90.176.10">
    <property type="entry name" value="Toxin ADP-ribosyltransferase, Chain A, domain 1"/>
    <property type="match status" value="1"/>
</dbReference>
<comment type="caution">
    <text evidence="8">The sequence shown here is derived from an EMBL/GenBank/DDBJ whole genome shotgun (WGS) entry which is preliminary data.</text>
</comment>
<keyword evidence="6" id="KW-0520">NAD</keyword>
<keyword evidence="2 6" id="KW-0328">Glycosyltransferase</keyword>
<comment type="similarity">
    <text evidence="1 6">Belongs to the Arg-specific ADP-ribosyltransferase family.</text>
</comment>
<comment type="catalytic activity">
    <reaction evidence="5 6">
        <text>L-arginyl-[protein] + NAD(+) = N(omega)-(ADP-D-ribosyl)-L-arginyl-[protein] + nicotinamide + H(+)</text>
        <dbReference type="Rhea" id="RHEA:19149"/>
        <dbReference type="Rhea" id="RHEA-COMP:10532"/>
        <dbReference type="Rhea" id="RHEA-COMP:15087"/>
        <dbReference type="ChEBI" id="CHEBI:15378"/>
        <dbReference type="ChEBI" id="CHEBI:17154"/>
        <dbReference type="ChEBI" id="CHEBI:29965"/>
        <dbReference type="ChEBI" id="CHEBI:57540"/>
        <dbReference type="ChEBI" id="CHEBI:142554"/>
        <dbReference type="EC" id="2.4.2.31"/>
    </reaction>
</comment>
<dbReference type="Proteomes" id="UP000663829">
    <property type="component" value="Unassembled WGS sequence"/>
</dbReference>
<dbReference type="Proteomes" id="UP000681722">
    <property type="component" value="Unassembled WGS sequence"/>
</dbReference>
<evidence type="ECO:0000256" key="4">
    <source>
        <dbReference type="ARBA" id="ARBA00022695"/>
    </source>
</evidence>
<evidence type="ECO:0000256" key="5">
    <source>
        <dbReference type="ARBA" id="ARBA00047597"/>
    </source>
</evidence>
<feature type="compositionally biased region" description="Basic and acidic residues" evidence="7">
    <location>
        <begin position="391"/>
        <end position="421"/>
    </location>
</feature>
<reference evidence="8" key="1">
    <citation type="submission" date="2021-02" db="EMBL/GenBank/DDBJ databases">
        <authorList>
            <person name="Nowell W R."/>
        </authorList>
    </citation>
    <scope>NUCLEOTIDE SEQUENCE</scope>
</reference>
<gene>
    <name evidence="8" type="ORF">GPM918_LOCUS7289</name>
    <name evidence="9" type="ORF">SRO942_LOCUS7289</name>
</gene>
<evidence type="ECO:0000313" key="8">
    <source>
        <dbReference type="EMBL" id="CAF0874762.1"/>
    </source>
</evidence>
<evidence type="ECO:0000256" key="3">
    <source>
        <dbReference type="ARBA" id="ARBA00022679"/>
    </source>
</evidence>
<dbReference type="GO" id="GO:0106274">
    <property type="term" value="F:NAD+-protein-arginine ADP-ribosyltransferase activity"/>
    <property type="evidence" value="ECO:0007669"/>
    <property type="project" value="UniProtKB-EC"/>
</dbReference>
<dbReference type="GO" id="GO:0016779">
    <property type="term" value="F:nucleotidyltransferase activity"/>
    <property type="evidence" value="ECO:0007669"/>
    <property type="project" value="UniProtKB-KW"/>
</dbReference>
<evidence type="ECO:0000256" key="7">
    <source>
        <dbReference type="SAM" id="MobiDB-lite"/>
    </source>
</evidence>
<evidence type="ECO:0000313" key="10">
    <source>
        <dbReference type="Proteomes" id="UP000663829"/>
    </source>
</evidence>
<sequence length="428" mass="49333">MKCPSLRYIKKISYDFDYESEKNAPRFSDDDDTASLICLGGSEPPRSDNVDPSKAYHNAPLTTFVNAVMPIVRKKLADNVVRNAKKAYADTPDNPSDSLTKGESAAIRLYTKEGKNSRSVYHMLNKALDRNTEAELKPWYLYLRLICTGLKKIPSWKDSVYRGVSEDLRDQYGKTAESGKMYTWYRITSCTKRLESAEKFLNKNTKRDSYCTLFHIRGYSGVAISGHSDYQNENEVTFLPGTKFVFESSIVMSNMLLVELREENYAHVSARTWVQSAKASSLEKRLKAQEIQSRAQTAQIKSKNATIETLTKLVQTTTAEKDAELKRKTAELISKDAKIETLTKQVQKPLPLSVPSPRPAVHHCSPSPGPPNQPHHHRYDDFSPPRSPRRRHDDRYDYDNRYDDRYDDRYDYDNRYDDFSPRRPPRRR</sequence>
<dbReference type="PROSITE" id="PS51996">
    <property type="entry name" value="TR_MART"/>
    <property type="match status" value="1"/>
</dbReference>
<dbReference type="AlphaFoldDB" id="A0A813Y3C2"/>
<keyword evidence="3 6" id="KW-0808">Transferase</keyword>
<keyword evidence="4" id="KW-0548">Nucleotidyltransferase</keyword>
<dbReference type="Pfam" id="PF01129">
    <property type="entry name" value="ART"/>
    <property type="match status" value="1"/>
</dbReference>
<evidence type="ECO:0000256" key="2">
    <source>
        <dbReference type="ARBA" id="ARBA00022676"/>
    </source>
</evidence>
<proteinExistence type="inferred from homology"/>
<dbReference type="EC" id="2.4.2.31" evidence="6"/>
<keyword evidence="10" id="KW-1185">Reference proteome</keyword>
<keyword evidence="6" id="KW-0521">NADP</keyword>
<feature type="region of interest" description="Disordered" evidence="7">
    <location>
        <begin position="344"/>
        <end position="428"/>
    </location>
</feature>
<accession>A0A813Y3C2</accession>
<dbReference type="InterPro" id="IPR000768">
    <property type="entry name" value="ART"/>
</dbReference>
<dbReference type="OrthoDB" id="423533at2759"/>
<name>A0A813Y3C2_9BILA</name>
<evidence type="ECO:0000256" key="1">
    <source>
        <dbReference type="ARBA" id="ARBA00009558"/>
    </source>
</evidence>
<organism evidence="8 10">
    <name type="scientific">Didymodactylos carnosus</name>
    <dbReference type="NCBI Taxonomy" id="1234261"/>
    <lineage>
        <taxon>Eukaryota</taxon>
        <taxon>Metazoa</taxon>
        <taxon>Spiralia</taxon>
        <taxon>Gnathifera</taxon>
        <taxon>Rotifera</taxon>
        <taxon>Eurotatoria</taxon>
        <taxon>Bdelloidea</taxon>
        <taxon>Philodinida</taxon>
        <taxon>Philodinidae</taxon>
        <taxon>Didymodactylos</taxon>
    </lineage>
</organism>
<protein>
    <recommendedName>
        <fullName evidence="6">NAD(P)(+)--arginine ADP-ribosyltransferase</fullName>
        <ecNumber evidence="6">2.4.2.31</ecNumber>
    </recommendedName>
    <alternativeName>
        <fullName evidence="6">Mono(ADP-ribosyl)transferase</fullName>
    </alternativeName>
</protein>